<feature type="active site" description="Pros-phosphohistidine intermediate" evidence="15 17">
    <location>
        <position position="204"/>
    </location>
</feature>
<evidence type="ECO:0000313" key="21">
    <source>
        <dbReference type="EMBL" id="KAJ3599261.1"/>
    </source>
</evidence>
<dbReference type="GO" id="GO:0001726">
    <property type="term" value="C:ruffle"/>
    <property type="evidence" value="ECO:0007669"/>
    <property type="project" value="UniProtKB-SubCell"/>
</dbReference>
<feature type="binding site" evidence="17">
    <location>
        <position position="177"/>
    </location>
    <ligand>
        <name>ATP</name>
        <dbReference type="ChEBI" id="CHEBI:30616"/>
    </ligand>
</feature>
<evidence type="ECO:0000256" key="19">
    <source>
        <dbReference type="RuleBase" id="RU004013"/>
    </source>
</evidence>
<dbReference type="SMART" id="SM00676">
    <property type="entry name" value="DM10"/>
    <property type="match status" value="1"/>
</dbReference>
<feature type="binding site" evidence="17">
    <location>
        <position position="171"/>
    </location>
    <ligand>
        <name>ATP</name>
        <dbReference type="ChEBI" id="CHEBI:30616"/>
    </ligand>
</feature>
<comment type="catalytic activity">
    <reaction evidence="19">
        <text>a 2'-deoxyribonucleoside 5'-diphosphate + ATP = a 2'-deoxyribonucleoside 5'-triphosphate + ADP</text>
        <dbReference type="Rhea" id="RHEA:44640"/>
        <dbReference type="ChEBI" id="CHEBI:30616"/>
        <dbReference type="ChEBI" id="CHEBI:61560"/>
        <dbReference type="ChEBI" id="CHEBI:73316"/>
        <dbReference type="ChEBI" id="CHEBI:456216"/>
        <dbReference type="EC" id="2.7.4.6"/>
    </reaction>
</comment>
<comment type="caution">
    <text evidence="17">Lacks conserved residue(s) required for the propagation of feature annotation.</text>
</comment>
<comment type="caution">
    <text evidence="21">The sequence shown here is derived from an EMBL/GenBank/DDBJ whole genome shotgun (WGS) entry which is preliminary data.</text>
</comment>
<evidence type="ECO:0000256" key="11">
    <source>
        <dbReference type="ARBA" id="ARBA00023242"/>
    </source>
</evidence>
<dbReference type="GO" id="GO:0008408">
    <property type="term" value="F:3'-5' exonuclease activity"/>
    <property type="evidence" value="ECO:0007669"/>
    <property type="project" value="UniProtKB-UniRule"/>
</dbReference>
<dbReference type="GO" id="GO:0005524">
    <property type="term" value="F:ATP binding"/>
    <property type="evidence" value="ECO:0007669"/>
    <property type="project" value="UniProtKB-UniRule"/>
</dbReference>
<dbReference type="Pfam" id="PF00334">
    <property type="entry name" value="NDK"/>
    <property type="match status" value="2"/>
</dbReference>
<dbReference type="InterPro" id="IPR057579">
    <property type="entry name" value="DM10_NDK7"/>
</dbReference>
<dbReference type="GO" id="GO:0046872">
    <property type="term" value="F:metal ion binding"/>
    <property type="evidence" value="ECO:0007669"/>
    <property type="project" value="UniProtKB-KW"/>
</dbReference>
<dbReference type="AlphaFoldDB" id="A0A9Q0IJG2"/>
<evidence type="ECO:0000256" key="5">
    <source>
        <dbReference type="ARBA" id="ARBA00004510"/>
    </source>
</evidence>
<dbReference type="PRINTS" id="PR01243">
    <property type="entry name" value="NUCDPKINASE"/>
</dbReference>
<dbReference type="GO" id="GO:0006228">
    <property type="term" value="P:UTP biosynthetic process"/>
    <property type="evidence" value="ECO:0007669"/>
    <property type="project" value="UniProtKB-UniRule"/>
</dbReference>
<keyword evidence="11 14" id="KW-0539">Nucleus</keyword>
<comment type="similarity">
    <text evidence="6 14 17 18">Belongs to the NDK family.</text>
</comment>
<evidence type="ECO:0000256" key="18">
    <source>
        <dbReference type="RuleBase" id="RU004011"/>
    </source>
</evidence>
<dbReference type="Pfam" id="PF25364">
    <property type="entry name" value="PH_NDK7_N"/>
    <property type="match status" value="1"/>
</dbReference>
<feature type="binding site" evidence="17">
    <location>
        <position position="191"/>
    </location>
    <ligand>
        <name>ATP</name>
        <dbReference type="ChEBI" id="CHEBI:30616"/>
    </ligand>
</feature>
<dbReference type="PANTHER" id="PTHR43109">
    <property type="entry name" value="NUCLEOSIDE DIPHOSPHATE KINASE 7"/>
    <property type="match status" value="1"/>
</dbReference>
<dbReference type="FunFam" id="3.30.70.141:FF:000010">
    <property type="entry name" value="Nucleoside diphosphate kinase 7"/>
    <property type="match status" value="1"/>
</dbReference>
<evidence type="ECO:0000256" key="13">
    <source>
        <dbReference type="ARBA" id="ARBA00023306"/>
    </source>
</evidence>
<feature type="binding site" evidence="17">
    <location>
        <position position="97"/>
    </location>
    <ligand>
        <name>ATP</name>
        <dbReference type="ChEBI" id="CHEBI:30616"/>
    </ligand>
</feature>
<keyword evidence="14 19" id="KW-0418">Kinase</keyword>
<gene>
    <name evidence="21" type="ORF">NHX12_033224</name>
</gene>
<evidence type="ECO:0000259" key="20">
    <source>
        <dbReference type="PROSITE" id="PS51336"/>
    </source>
</evidence>
<keyword evidence="8" id="KW-0479">Metal-binding</keyword>
<keyword evidence="12" id="KW-0966">Cell projection</keyword>
<dbReference type="PIRSF" id="PIRSF036503">
    <property type="entry name" value="NDK7"/>
    <property type="match status" value="1"/>
</dbReference>
<dbReference type="InterPro" id="IPR006602">
    <property type="entry name" value="DM10_dom"/>
</dbReference>
<evidence type="ECO:0000256" key="6">
    <source>
        <dbReference type="ARBA" id="ARBA00008142"/>
    </source>
</evidence>
<evidence type="ECO:0000256" key="10">
    <source>
        <dbReference type="ARBA" id="ARBA00023212"/>
    </source>
</evidence>
<dbReference type="InterPro" id="IPR034907">
    <property type="entry name" value="NDK-like_dom"/>
</dbReference>
<keyword evidence="16 19" id="KW-0067">ATP-binding</keyword>
<dbReference type="Proteomes" id="UP001148018">
    <property type="component" value="Unassembled WGS sequence"/>
</dbReference>
<keyword evidence="22" id="KW-1185">Reference proteome</keyword>
<feature type="binding site" evidence="17">
    <location>
        <position position="143"/>
    </location>
    <ligand>
        <name>ATP</name>
        <dbReference type="ChEBI" id="CHEBI:30616"/>
    </ligand>
</feature>
<comment type="function">
    <text evidence="1">Major role in the synthesis of nucleoside triphosphates other than ATP.</text>
</comment>
<dbReference type="Gene3D" id="2.30.29.170">
    <property type="match status" value="1"/>
</dbReference>
<dbReference type="OrthoDB" id="270127at2759"/>
<dbReference type="GO" id="GO:0030027">
    <property type="term" value="C:lamellipodium"/>
    <property type="evidence" value="ECO:0007669"/>
    <property type="project" value="UniProtKB-SubCell"/>
</dbReference>
<dbReference type="PROSITE" id="PS51374">
    <property type="entry name" value="NDPK_LIKE"/>
    <property type="match status" value="2"/>
</dbReference>
<dbReference type="InterPro" id="IPR036850">
    <property type="entry name" value="NDK-like_dom_sf"/>
</dbReference>
<dbReference type="GO" id="GO:0005634">
    <property type="term" value="C:nucleus"/>
    <property type="evidence" value="ECO:0007669"/>
    <property type="project" value="UniProtKB-SubCell"/>
</dbReference>
<dbReference type="EMBL" id="JANIIK010000048">
    <property type="protein sequence ID" value="KAJ3599261.1"/>
    <property type="molecule type" value="Genomic_DNA"/>
</dbReference>
<organism evidence="21 22">
    <name type="scientific">Muraenolepis orangiensis</name>
    <name type="common">Patagonian moray cod</name>
    <dbReference type="NCBI Taxonomy" id="630683"/>
    <lineage>
        <taxon>Eukaryota</taxon>
        <taxon>Metazoa</taxon>
        <taxon>Chordata</taxon>
        <taxon>Craniata</taxon>
        <taxon>Vertebrata</taxon>
        <taxon>Euteleostomi</taxon>
        <taxon>Actinopterygii</taxon>
        <taxon>Neopterygii</taxon>
        <taxon>Teleostei</taxon>
        <taxon>Neoteleostei</taxon>
        <taxon>Acanthomorphata</taxon>
        <taxon>Zeiogadaria</taxon>
        <taxon>Gadariae</taxon>
        <taxon>Gadiformes</taxon>
        <taxon>Muraenolepidoidei</taxon>
        <taxon>Muraenolepididae</taxon>
        <taxon>Muraenolepis</taxon>
    </lineage>
</organism>
<evidence type="ECO:0000256" key="3">
    <source>
        <dbReference type="ARBA" id="ARBA00004430"/>
    </source>
</evidence>
<dbReference type="FunFam" id="3.30.70.141:FF:000004">
    <property type="entry name" value="Nucleoside diphosphate kinase 7"/>
    <property type="match status" value="1"/>
</dbReference>
<keyword evidence="7" id="KW-0963">Cytoplasm</keyword>
<keyword evidence="16 19" id="KW-0547">Nucleotide-binding</keyword>
<evidence type="ECO:0000256" key="17">
    <source>
        <dbReference type="PROSITE-ProRule" id="PRU00706"/>
    </source>
</evidence>
<dbReference type="SMART" id="SM00562">
    <property type="entry name" value="NDK"/>
    <property type="match status" value="2"/>
</dbReference>
<dbReference type="GO" id="GO:0006241">
    <property type="term" value="P:CTP biosynthetic process"/>
    <property type="evidence" value="ECO:0007669"/>
    <property type="project" value="UniProtKB-UniRule"/>
</dbReference>
<dbReference type="GO" id="GO:0005879">
    <property type="term" value="C:axonemal microtubule"/>
    <property type="evidence" value="ECO:0007669"/>
    <property type="project" value="TreeGrafter"/>
</dbReference>
<evidence type="ECO:0000256" key="12">
    <source>
        <dbReference type="ARBA" id="ARBA00023273"/>
    </source>
</evidence>
<keyword evidence="13" id="KW-0131">Cell cycle</keyword>
<feature type="binding site" evidence="17">
    <location>
        <position position="201"/>
    </location>
    <ligand>
        <name>ATP</name>
        <dbReference type="ChEBI" id="CHEBI:30616"/>
    </ligand>
</feature>
<evidence type="ECO:0000256" key="9">
    <source>
        <dbReference type="ARBA" id="ARBA00022801"/>
    </source>
</evidence>
<keyword evidence="9 14" id="KW-0378">Hydrolase</keyword>
<keyword evidence="14 19" id="KW-0808">Transferase</keyword>
<reference evidence="21" key="1">
    <citation type="submission" date="2022-07" db="EMBL/GenBank/DDBJ databases">
        <title>Chromosome-level genome of Muraenolepis orangiensis.</title>
        <authorList>
            <person name="Kim J."/>
        </authorList>
    </citation>
    <scope>NUCLEOTIDE SEQUENCE</scope>
    <source>
        <strain evidence="21">KU_S4_2022</strain>
        <tissue evidence="21">Muscle</tissue>
    </source>
</reference>
<dbReference type="InterPro" id="IPR037993">
    <property type="entry name" value="NDPk7B"/>
</dbReference>
<evidence type="ECO:0000256" key="16">
    <source>
        <dbReference type="PIRSR" id="PIRSR036503-51"/>
    </source>
</evidence>
<evidence type="ECO:0000256" key="8">
    <source>
        <dbReference type="ARBA" id="ARBA00022723"/>
    </source>
</evidence>
<keyword evidence="10" id="KW-0206">Cytoskeleton</keyword>
<evidence type="ECO:0000313" key="22">
    <source>
        <dbReference type="Proteomes" id="UP001148018"/>
    </source>
</evidence>
<sequence>MEDRYAFLAEWYDPSSALLRRYQLLYYPKDGSVEMFDVKNQRVFLRRTRYEGLQQQDLFVGSRVNVFSRQLRLVEYGDQYTANQLGSKEERTLALVKPDAVSKLGDILETLHAANLIVTKAKMTKLTWSQAVDFYVEHQSKPFFSNLVQFMTSGPVVAMELMGDGSIAAWRRLLGPTDPAVAGREARDSVRARFGTDGVQNAGHGSDSLAAAAREVEFFFPSTAGPGPSNTAQYTECTCCIVKPHALSQGLTGKLLNSICKAGFEISALQMFTMDRANSEEFYEVYKGVVPEYPDMVSELCSGPCLALEVRGSHVPKTFRDFCGPADPEIARHVRPATLRALYGKDKVHNAVHCSDLPEDAMLEVQYFFKILDG</sequence>
<name>A0A9Q0IJG2_9TELE</name>
<dbReference type="CDD" id="cd04412">
    <property type="entry name" value="NDPk7B"/>
    <property type="match status" value="1"/>
</dbReference>
<dbReference type="PROSITE" id="PS00469">
    <property type="entry name" value="NDPK"/>
    <property type="match status" value="1"/>
</dbReference>
<dbReference type="GO" id="GO:0006183">
    <property type="term" value="P:GTP biosynthetic process"/>
    <property type="evidence" value="ECO:0007669"/>
    <property type="project" value="UniProtKB-UniRule"/>
</dbReference>
<evidence type="ECO:0000256" key="15">
    <source>
        <dbReference type="PIRSR" id="PIRSR036503-50"/>
    </source>
</evidence>
<proteinExistence type="inferred from homology"/>
<evidence type="ECO:0000256" key="1">
    <source>
        <dbReference type="ARBA" id="ARBA00003465"/>
    </source>
</evidence>
<dbReference type="InterPro" id="IPR001564">
    <property type="entry name" value="Nucleoside_diP_kinase"/>
</dbReference>
<dbReference type="GO" id="GO:0004550">
    <property type="term" value="F:nucleoside diphosphate kinase activity"/>
    <property type="evidence" value="ECO:0007669"/>
    <property type="project" value="UniProtKB-EC"/>
</dbReference>
<feature type="domain" description="DM10" evidence="20">
    <location>
        <begin position="1"/>
        <end position="89"/>
    </location>
</feature>
<feature type="active site" description="Pros-phosphohistidine intermediate" evidence="17">
    <location>
        <position position="353"/>
    </location>
</feature>
<dbReference type="Gene3D" id="3.30.70.141">
    <property type="entry name" value="Nucleoside diphosphate kinase-like domain"/>
    <property type="match status" value="2"/>
</dbReference>
<dbReference type="InterPro" id="IPR023005">
    <property type="entry name" value="Nucleoside_diP_kinase_AS"/>
</dbReference>
<evidence type="ECO:0000256" key="7">
    <source>
        <dbReference type="ARBA" id="ARBA00022490"/>
    </source>
</evidence>
<comment type="subcellular location">
    <subcellularLocation>
        <location evidence="5">Cell projection</location>
        <location evidence="5">Lamellipodium</location>
    </subcellularLocation>
    <subcellularLocation>
        <location evidence="4">Cell projection</location>
        <location evidence="4">Ruffle</location>
    </subcellularLocation>
    <subcellularLocation>
        <location evidence="3">Cytoplasm</location>
        <location evidence="3">Cytoskeleton</location>
        <location evidence="3">Cilium axoneme</location>
    </subcellularLocation>
    <subcellularLocation>
        <location evidence="2">Nucleus</location>
    </subcellularLocation>
</comment>
<evidence type="ECO:0000256" key="14">
    <source>
        <dbReference type="PIRNR" id="PIRNR036503"/>
    </source>
</evidence>
<dbReference type="PROSITE" id="PS51336">
    <property type="entry name" value="DM10"/>
    <property type="match status" value="1"/>
</dbReference>
<evidence type="ECO:0000256" key="2">
    <source>
        <dbReference type="ARBA" id="ARBA00004123"/>
    </source>
</evidence>
<dbReference type="SUPFAM" id="SSF54919">
    <property type="entry name" value="Nucleoside diphosphate kinase, NDK"/>
    <property type="match status" value="2"/>
</dbReference>
<accession>A0A9Q0IJG2</accession>
<protein>
    <recommendedName>
        <fullName evidence="14">Nucleoside diphosphate kinase homolog 7</fullName>
        <shortName evidence="14">NDK 7</shortName>
    </recommendedName>
</protein>
<dbReference type="PANTHER" id="PTHR43109:SF2">
    <property type="entry name" value="NUCLEOSIDE DIPHOSPHATE KINASE 7"/>
    <property type="match status" value="1"/>
</dbReference>
<dbReference type="InterPro" id="IPR011410">
    <property type="entry name" value="NDPK7"/>
</dbReference>
<evidence type="ECO:0000256" key="4">
    <source>
        <dbReference type="ARBA" id="ARBA00004466"/>
    </source>
</evidence>
<dbReference type="GO" id="GO:0005813">
    <property type="term" value="C:centrosome"/>
    <property type="evidence" value="ECO:0007669"/>
    <property type="project" value="TreeGrafter"/>
</dbReference>